<dbReference type="Proteomes" id="UP000611762">
    <property type="component" value="Unassembled WGS sequence"/>
</dbReference>
<proteinExistence type="predicted"/>
<keyword evidence="2" id="KW-1185">Reference proteome</keyword>
<accession>A0A926HYE7</accession>
<organism evidence="1 2">
    <name type="scientific">Congzhengia minquanensis</name>
    <dbReference type="NCBI Taxonomy" id="2763657"/>
    <lineage>
        <taxon>Bacteria</taxon>
        <taxon>Bacillati</taxon>
        <taxon>Bacillota</taxon>
        <taxon>Clostridia</taxon>
        <taxon>Eubacteriales</taxon>
        <taxon>Oscillospiraceae</taxon>
        <taxon>Congzhengia</taxon>
    </lineage>
</organism>
<dbReference type="EMBL" id="JACRSU010000001">
    <property type="protein sequence ID" value="MBC8539721.1"/>
    <property type="molecule type" value="Genomic_DNA"/>
</dbReference>
<evidence type="ECO:0000313" key="1">
    <source>
        <dbReference type="EMBL" id="MBC8539721.1"/>
    </source>
</evidence>
<dbReference type="RefSeq" id="WP_177679427.1">
    <property type="nucleotide sequence ID" value="NZ_JACRSU010000001.1"/>
</dbReference>
<evidence type="ECO:0000313" key="2">
    <source>
        <dbReference type="Proteomes" id="UP000611762"/>
    </source>
</evidence>
<sequence length="117" mass="12053">MTEMQSLEIRTCPTVSTHYTTVGVPVSIVPFANPGTISIQCCGAPEISVGTAPAGEINGCCDFTISQTMRIEIPMVFGASVLMGETHVECGGTTGAAEGNCGCGCEEAVTAEEEETE</sequence>
<comment type="caution">
    <text evidence="1">The sequence shown here is derived from an EMBL/GenBank/DDBJ whole genome shotgun (WGS) entry which is preliminary data.</text>
</comment>
<dbReference type="AlphaFoldDB" id="A0A926HYE7"/>
<gene>
    <name evidence="1" type="ORF">H8698_01870</name>
</gene>
<reference evidence="1" key="1">
    <citation type="submission" date="2020-08" db="EMBL/GenBank/DDBJ databases">
        <title>Genome public.</title>
        <authorList>
            <person name="Liu C."/>
            <person name="Sun Q."/>
        </authorList>
    </citation>
    <scope>NUCLEOTIDE SEQUENCE</scope>
    <source>
        <strain evidence="1">H8</strain>
    </source>
</reference>
<name>A0A926HYE7_9FIRM</name>
<protein>
    <submittedName>
        <fullName evidence="1">Uncharacterized protein</fullName>
    </submittedName>
</protein>